<dbReference type="Proteomes" id="UP000558192">
    <property type="component" value="Unassembled WGS sequence"/>
</dbReference>
<dbReference type="AlphaFoldDB" id="A0A7X5Y7P9"/>
<dbReference type="PANTHER" id="PTHR10003">
    <property type="entry name" value="SUPEROXIDE DISMUTASE CU-ZN -RELATED"/>
    <property type="match status" value="1"/>
</dbReference>
<protein>
    <submittedName>
        <fullName evidence="4">Cu-Zn family superoxide dismutase</fullName>
        <ecNumber evidence="4">1.15.1.1</ecNumber>
    </submittedName>
</protein>
<dbReference type="EC" id="1.15.1.1" evidence="4"/>
<evidence type="ECO:0000259" key="3">
    <source>
        <dbReference type="Pfam" id="PF00080"/>
    </source>
</evidence>
<dbReference type="SUPFAM" id="SSF49329">
    <property type="entry name" value="Cu,Zn superoxide dismutase-like"/>
    <property type="match status" value="1"/>
</dbReference>
<keyword evidence="2" id="KW-0732">Signal</keyword>
<feature type="domain" description="Superoxide dismutase copper/zinc binding" evidence="3">
    <location>
        <begin position="44"/>
        <end position="169"/>
    </location>
</feature>
<reference evidence="4 5" key="1">
    <citation type="submission" date="2020-03" db="EMBL/GenBank/DDBJ databases">
        <title>Genomic Encyclopedia of Type Strains, Phase IV (KMG-IV): sequencing the most valuable type-strain genomes for metagenomic binning, comparative biology and taxonomic classification.</title>
        <authorList>
            <person name="Goeker M."/>
        </authorList>
    </citation>
    <scope>NUCLEOTIDE SEQUENCE [LARGE SCALE GENOMIC DNA]</scope>
    <source>
        <strain evidence="4 5">DSM 16846</strain>
    </source>
</reference>
<comment type="caution">
    <text evidence="4">The sequence shown here is derived from an EMBL/GenBank/DDBJ whole genome shotgun (WGS) entry which is preliminary data.</text>
</comment>
<comment type="similarity">
    <text evidence="1">Belongs to the Cu-Zn superoxide dismutase family.</text>
</comment>
<dbReference type="CDD" id="cd00305">
    <property type="entry name" value="Cu-Zn_Superoxide_Dismutase"/>
    <property type="match status" value="1"/>
</dbReference>
<evidence type="ECO:0000313" key="4">
    <source>
        <dbReference type="EMBL" id="NJC06702.1"/>
    </source>
</evidence>
<dbReference type="Gene3D" id="2.60.40.200">
    <property type="entry name" value="Superoxide dismutase, copper/zinc binding domain"/>
    <property type="match status" value="1"/>
</dbReference>
<dbReference type="GO" id="GO:0004784">
    <property type="term" value="F:superoxide dismutase activity"/>
    <property type="evidence" value="ECO:0007669"/>
    <property type="project" value="UniProtKB-EC"/>
</dbReference>
<accession>A0A7X5Y7P9</accession>
<proteinExistence type="inferred from homology"/>
<dbReference type="EMBL" id="JAATJC010000001">
    <property type="protein sequence ID" value="NJC06702.1"/>
    <property type="molecule type" value="Genomic_DNA"/>
</dbReference>
<feature type="signal peptide" evidence="2">
    <location>
        <begin position="1"/>
        <end position="21"/>
    </location>
</feature>
<dbReference type="RefSeq" id="WP_168070075.1">
    <property type="nucleotide sequence ID" value="NZ_JAATJC010000001.1"/>
</dbReference>
<keyword evidence="4" id="KW-0560">Oxidoreductase</keyword>
<dbReference type="InterPro" id="IPR036423">
    <property type="entry name" value="SOD-like_Cu/Zn_dom_sf"/>
</dbReference>
<feature type="chain" id="PRO_5031516559" evidence="2">
    <location>
        <begin position="22"/>
        <end position="174"/>
    </location>
</feature>
<dbReference type="InterPro" id="IPR024134">
    <property type="entry name" value="SOD_Cu/Zn_/chaperone"/>
</dbReference>
<dbReference type="InterPro" id="IPR001424">
    <property type="entry name" value="SOD_Cu_Zn_dom"/>
</dbReference>
<evidence type="ECO:0000256" key="1">
    <source>
        <dbReference type="ARBA" id="ARBA00010457"/>
    </source>
</evidence>
<name>A0A7X5Y7P9_9SPHN</name>
<keyword evidence="5" id="KW-1185">Reference proteome</keyword>
<evidence type="ECO:0000256" key="2">
    <source>
        <dbReference type="SAM" id="SignalP"/>
    </source>
</evidence>
<gene>
    <name evidence="4" type="ORF">GGQ97_002495</name>
</gene>
<dbReference type="GO" id="GO:0005507">
    <property type="term" value="F:copper ion binding"/>
    <property type="evidence" value="ECO:0007669"/>
    <property type="project" value="InterPro"/>
</dbReference>
<dbReference type="Pfam" id="PF00080">
    <property type="entry name" value="Sod_Cu"/>
    <property type="match status" value="1"/>
</dbReference>
<evidence type="ECO:0000313" key="5">
    <source>
        <dbReference type="Proteomes" id="UP000558192"/>
    </source>
</evidence>
<organism evidence="4 5">
    <name type="scientific">Sphingomonas kaistensis</name>
    <dbReference type="NCBI Taxonomy" id="298708"/>
    <lineage>
        <taxon>Bacteria</taxon>
        <taxon>Pseudomonadati</taxon>
        <taxon>Pseudomonadota</taxon>
        <taxon>Alphaproteobacteria</taxon>
        <taxon>Sphingomonadales</taxon>
        <taxon>Sphingomonadaceae</taxon>
        <taxon>Sphingomonas</taxon>
    </lineage>
</organism>
<dbReference type="PROSITE" id="PS51257">
    <property type="entry name" value="PROKAR_LIPOPROTEIN"/>
    <property type="match status" value="1"/>
</dbReference>
<sequence length="174" mass="17136">MRTPTSLCLILAGAASLAACATPVDAPAGAVAVPLVGGSGAQIGTVRMWETPGAVSFRIEGDGIAVGRKGLHVHAVGRCDAPGFTTAGSHWNPASRKHGLANPQGPHAGDLPNVPVAANGTLRETVVLTGASLAALRDADGSALVIHAGEDDNVTDPSGNSGDRIACAVLSPAG</sequence>